<dbReference type="RefSeq" id="XP_042570873.1">
    <property type="nucleotide sequence ID" value="XM_042714939.1"/>
</dbReference>
<accession>A0A9Q9VTF9</accession>
<feature type="transmembrane region" description="Helical" evidence="1">
    <location>
        <begin position="159"/>
        <end position="180"/>
    </location>
</feature>
<protein>
    <submittedName>
        <fullName evidence="2">Uncharacterized protein LOC122135491</fullName>
    </submittedName>
</protein>
<proteinExistence type="predicted"/>
<organism evidence="2">
    <name type="scientific">Cyprinus carpio</name>
    <name type="common">Common carp</name>
    <dbReference type="NCBI Taxonomy" id="7962"/>
    <lineage>
        <taxon>Eukaryota</taxon>
        <taxon>Metazoa</taxon>
        <taxon>Chordata</taxon>
        <taxon>Craniata</taxon>
        <taxon>Vertebrata</taxon>
        <taxon>Euteleostomi</taxon>
        <taxon>Actinopterygii</taxon>
        <taxon>Neopterygii</taxon>
        <taxon>Teleostei</taxon>
        <taxon>Ostariophysi</taxon>
        <taxon>Cypriniformes</taxon>
        <taxon>Cyprinidae</taxon>
        <taxon>Cyprininae</taxon>
        <taxon>Cyprinus</taxon>
    </lineage>
</organism>
<dbReference type="Proteomes" id="UP001155660">
    <property type="component" value="Chromosome A24"/>
</dbReference>
<dbReference type="GeneID" id="122135491"/>
<gene>
    <name evidence="2" type="primary">LOC122135491</name>
</gene>
<reference evidence="2" key="1">
    <citation type="submission" date="2025-08" db="UniProtKB">
        <authorList>
            <consortium name="RefSeq"/>
        </authorList>
    </citation>
    <scope>IDENTIFICATION</scope>
    <source>
        <tissue evidence="2">Muscle</tissue>
    </source>
</reference>
<dbReference type="KEGG" id="ccar:122135491"/>
<name>A0A9Q9VTF9_CYPCA</name>
<evidence type="ECO:0000256" key="1">
    <source>
        <dbReference type="SAM" id="Phobius"/>
    </source>
</evidence>
<dbReference type="AlphaFoldDB" id="A0A9Q9VTF9"/>
<keyword evidence="1" id="KW-0472">Membrane</keyword>
<sequence>MQLHSASSVWLQRVTMLCSMFWIRANYYRPVDLPDNNGLSWREAIIQCLESVYVRSRGQPNPEPSPPSLSLLFLFTSSPPYPSRPLAPPGYLVPPALPWSGVDHPVPWDSTPPASPRPTGSVRLLQPLGSTSVLCHSGSAAAFQIHASVSVAGAICSALVLWILPIALDSSAICLCLGLLRHLLRRRWSAPWSHQPVNIMAVAWVLPVTACSKSLLPSPWLLLPGGSNVSIMECHCCVLLPMCSP</sequence>
<evidence type="ECO:0000313" key="2">
    <source>
        <dbReference type="RefSeq" id="XP_042570873.1"/>
    </source>
</evidence>
<dbReference type="OrthoDB" id="8986790at2759"/>
<keyword evidence="1" id="KW-0812">Transmembrane</keyword>
<keyword evidence="1" id="KW-1133">Transmembrane helix</keyword>